<dbReference type="Pfam" id="PF02641">
    <property type="entry name" value="DUF190"/>
    <property type="match status" value="1"/>
</dbReference>
<reference evidence="2 3" key="1">
    <citation type="submission" date="2020-08" db="EMBL/GenBank/DDBJ databases">
        <title>Genomic Encyclopedia of Type Strains, Phase IV (KMG-IV): sequencing the most valuable type-strain genomes for metagenomic binning, comparative biology and taxonomic classification.</title>
        <authorList>
            <person name="Goeker M."/>
        </authorList>
    </citation>
    <scope>NUCLEOTIDE SEQUENCE [LARGE SCALE GENOMIC DNA]</scope>
    <source>
        <strain evidence="2 3">DSM 103737</strain>
    </source>
</reference>
<dbReference type="SUPFAM" id="SSF54913">
    <property type="entry name" value="GlnB-like"/>
    <property type="match status" value="1"/>
</dbReference>
<dbReference type="Gene3D" id="3.30.70.120">
    <property type="match status" value="1"/>
</dbReference>
<sequence length="119" mass="12786">MQISQKATLLRIFIGEDDRANGRPLYEDIVLKAREAGLAGATVLRGPLGFGRSSILHTAKILRLSQDLPVVIEIVDSDEKIQSFLPLLDAYTSSCLVTLEKVTVVRYGGSAGAADDSTP</sequence>
<comment type="similarity">
    <text evidence="1">Belongs to the UPF0166 family.</text>
</comment>
<organism evidence="2 3">
    <name type="scientific">Chelatococcus caeni</name>
    <dbReference type="NCBI Taxonomy" id="1348468"/>
    <lineage>
        <taxon>Bacteria</taxon>
        <taxon>Pseudomonadati</taxon>
        <taxon>Pseudomonadota</taxon>
        <taxon>Alphaproteobacteria</taxon>
        <taxon>Hyphomicrobiales</taxon>
        <taxon>Chelatococcaceae</taxon>
        <taxon>Chelatococcus</taxon>
    </lineage>
</organism>
<accession>A0A840BUG0</accession>
<evidence type="ECO:0000256" key="1">
    <source>
        <dbReference type="ARBA" id="ARBA00010554"/>
    </source>
</evidence>
<dbReference type="InterPro" id="IPR015867">
    <property type="entry name" value="N-reg_PII/ATP_PRibTrfase_C"/>
</dbReference>
<dbReference type="InterPro" id="IPR011322">
    <property type="entry name" value="N-reg_PII-like_a/b"/>
</dbReference>
<gene>
    <name evidence="2" type="ORF">GGR16_001209</name>
</gene>
<dbReference type="InterPro" id="IPR003793">
    <property type="entry name" value="UPF0166"/>
</dbReference>
<comment type="caution">
    <text evidence="2">The sequence shown here is derived from an EMBL/GenBank/DDBJ whole genome shotgun (WGS) entry which is preliminary data.</text>
</comment>
<protein>
    <recommendedName>
        <fullName evidence="4">DUF190 domain-containing protein</fullName>
    </recommendedName>
</protein>
<keyword evidence="3" id="KW-1185">Reference proteome</keyword>
<dbReference type="RefSeq" id="WP_019403124.1">
    <property type="nucleotide sequence ID" value="NZ_JACIEN010000001.1"/>
</dbReference>
<evidence type="ECO:0000313" key="2">
    <source>
        <dbReference type="EMBL" id="MBB4016203.1"/>
    </source>
</evidence>
<dbReference type="PANTHER" id="PTHR35983">
    <property type="entry name" value="UPF0166 PROTEIN TM_0021"/>
    <property type="match status" value="1"/>
</dbReference>
<evidence type="ECO:0008006" key="4">
    <source>
        <dbReference type="Google" id="ProtNLM"/>
    </source>
</evidence>
<dbReference type="PANTHER" id="PTHR35983:SF1">
    <property type="entry name" value="UPF0166 PROTEIN TM_0021"/>
    <property type="match status" value="1"/>
</dbReference>
<dbReference type="Proteomes" id="UP000577362">
    <property type="component" value="Unassembled WGS sequence"/>
</dbReference>
<name>A0A840BUG0_9HYPH</name>
<proteinExistence type="inferred from homology"/>
<dbReference type="EMBL" id="JACIEN010000001">
    <property type="protein sequence ID" value="MBB4016203.1"/>
    <property type="molecule type" value="Genomic_DNA"/>
</dbReference>
<evidence type="ECO:0000313" key="3">
    <source>
        <dbReference type="Proteomes" id="UP000577362"/>
    </source>
</evidence>
<dbReference type="AlphaFoldDB" id="A0A840BUG0"/>